<gene>
    <name evidence="1" type="ORF">ALEPTO_LOCUS11104</name>
</gene>
<dbReference type="SUPFAM" id="SSF46689">
    <property type="entry name" value="Homeodomain-like"/>
    <property type="match status" value="1"/>
</dbReference>
<proteinExistence type="predicted"/>
<dbReference type="InterPro" id="IPR036388">
    <property type="entry name" value="WH-like_DNA-bd_sf"/>
</dbReference>
<organism evidence="1 2">
    <name type="scientific">Ambispora leptoticha</name>
    <dbReference type="NCBI Taxonomy" id="144679"/>
    <lineage>
        <taxon>Eukaryota</taxon>
        <taxon>Fungi</taxon>
        <taxon>Fungi incertae sedis</taxon>
        <taxon>Mucoromycota</taxon>
        <taxon>Glomeromycotina</taxon>
        <taxon>Glomeromycetes</taxon>
        <taxon>Archaeosporales</taxon>
        <taxon>Ambisporaceae</taxon>
        <taxon>Ambispora</taxon>
    </lineage>
</organism>
<reference evidence="1" key="1">
    <citation type="submission" date="2021-06" db="EMBL/GenBank/DDBJ databases">
        <authorList>
            <person name="Kallberg Y."/>
            <person name="Tangrot J."/>
            <person name="Rosling A."/>
        </authorList>
    </citation>
    <scope>NUCLEOTIDE SEQUENCE</scope>
    <source>
        <strain evidence="1">FL130A</strain>
    </source>
</reference>
<dbReference type="Gene3D" id="1.10.10.10">
    <property type="entry name" value="Winged helix-like DNA-binding domain superfamily/Winged helix DNA-binding domain"/>
    <property type="match status" value="1"/>
</dbReference>
<evidence type="ECO:0000313" key="1">
    <source>
        <dbReference type="EMBL" id="CAG8687952.1"/>
    </source>
</evidence>
<protein>
    <submittedName>
        <fullName evidence="1">9625_t:CDS:1</fullName>
    </submittedName>
</protein>
<sequence>MASYHELTIFECGMIIGLFKDNHGATDISKFLEISRTTCQNVINNFHKKSLTDVADHSGRPPILSSHEERTLIHQARENRKDSLEEITEYFNKLNLTYI</sequence>
<dbReference type="AlphaFoldDB" id="A0A9N9HHH3"/>
<accession>A0A9N9HHH3</accession>
<name>A0A9N9HHH3_9GLOM</name>
<keyword evidence="2" id="KW-1185">Reference proteome</keyword>
<dbReference type="OrthoDB" id="2393464at2759"/>
<dbReference type="EMBL" id="CAJVPS010015900">
    <property type="protein sequence ID" value="CAG8687952.1"/>
    <property type="molecule type" value="Genomic_DNA"/>
</dbReference>
<feature type="non-terminal residue" evidence="1">
    <location>
        <position position="99"/>
    </location>
</feature>
<evidence type="ECO:0000313" key="2">
    <source>
        <dbReference type="Proteomes" id="UP000789508"/>
    </source>
</evidence>
<dbReference type="InterPro" id="IPR009057">
    <property type="entry name" value="Homeodomain-like_sf"/>
</dbReference>
<comment type="caution">
    <text evidence="1">The sequence shown here is derived from an EMBL/GenBank/DDBJ whole genome shotgun (WGS) entry which is preliminary data.</text>
</comment>
<dbReference type="Proteomes" id="UP000789508">
    <property type="component" value="Unassembled WGS sequence"/>
</dbReference>